<sequence>MNAERFRDRGRITDRVRNGKNLWDRAGEEYDMIDSSVDVPRLLFDKPDRFRYLLDWDGESAGFADYRP</sequence>
<comment type="caution">
    <text evidence="1">The sequence shown here is derived from an EMBL/GenBank/DDBJ whole genome shotgun (WGS) entry which is preliminary data.</text>
</comment>
<reference evidence="1" key="1">
    <citation type="submission" date="2023-06" db="EMBL/GenBank/DDBJ databases">
        <title>Genome-scale phylogeny and comparative genomics of the fungal order Sordariales.</title>
        <authorList>
            <consortium name="Lawrence Berkeley National Laboratory"/>
            <person name="Hensen N."/>
            <person name="Bonometti L."/>
            <person name="Westerberg I."/>
            <person name="Brannstrom I.O."/>
            <person name="Guillou S."/>
            <person name="Cros-Aarteil S."/>
            <person name="Calhoun S."/>
            <person name="Haridas S."/>
            <person name="Kuo A."/>
            <person name="Mondo S."/>
            <person name="Pangilinan J."/>
            <person name="Riley R."/>
            <person name="Labutti K."/>
            <person name="Andreopoulos B."/>
            <person name="Lipzen A."/>
            <person name="Chen C."/>
            <person name="Yanf M."/>
            <person name="Daum C."/>
            <person name="Ng V."/>
            <person name="Clum A."/>
            <person name="Steindorff A."/>
            <person name="Ohm R."/>
            <person name="Martin F."/>
            <person name="Silar P."/>
            <person name="Natvig D."/>
            <person name="Lalanne C."/>
            <person name="Gautier V."/>
            <person name="Ament-Velasquez S.L."/>
            <person name="Kruys A."/>
            <person name="Hutchinson M.I."/>
            <person name="Powell A.J."/>
            <person name="Barry K."/>
            <person name="Miller A.N."/>
            <person name="Grigoriev I.V."/>
            <person name="Debuchy R."/>
            <person name="Gladieux P."/>
            <person name="Thoren M.H."/>
            <person name="Johannesson H."/>
        </authorList>
    </citation>
    <scope>NUCLEOTIDE SEQUENCE</scope>
    <source>
        <strain evidence="1">8032-3</strain>
    </source>
</reference>
<dbReference type="GeneID" id="85310456"/>
<dbReference type="Proteomes" id="UP001244011">
    <property type="component" value="Unassembled WGS sequence"/>
</dbReference>
<proteinExistence type="predicted"/>
<evidence type="ECO:0000313" key="1">
    <source>
        <dbReference type="EMBL" id="KAK1769502.1"/>
    </source>
</evidence>
<name>A0AAJ0C4S7_9PEZI</name>
<gene>
    <name evidence="1" type="ORF">QBC33DRAFT_530972</name>
</gene>
<evidence type="ECO:0000313" key="2">
    <source>
        <dbReference type="Proteomes" id="UP001244011"/>
    </source>
</evidence>
<dbReference type="RefSeq" id="XP_060285715.1">
    <property type="nucleotide sequence ID" value="XM_060427269.1"/>
</dbReference>
<protein>
    <submittedName>
        <fullName evidence="1">Uncharacterized protein</fullName>
    </submittedName>
</protein>
<accession>A0AAJ0C4S7</accession>
<organism evidence="1 2">
    <name type="scientific">Phialemonium atrogriseum</name>
    <dbReference type="NCBI Taxonomy" id="1093897"/>
    <lineage>
        <taxon>Eukaryota</taxon>
        <taxon>Fungi</taxon>
        <taxon>Dikarya</taxon>
        <taxon>Ascomycota</taxon>
        <taxon>Pezizomycotina</taxon>
        <taxon>Sordariomycetes</taxon>
        <taxon>Sordariomycetidae</taxon>
        <taxon>Cephalothecales</taxon>
        <taxon>Cephalothecaceae</taxon>
        <taxon>Phialemonium</taxon>
    </lineage>
</organism>
<dbReference type="AlphaFoldDB" id="A0AAJ0C4S7"/>
<keyword evidence="2" id="KW-1185">Reference proteome</keyword>
<dbReference type="EMBL" id="MU839002">
    <property type="protein sequence ID" value="KAK1769502.1"/>
    <property type="molecule type" value="Genomic_DNA"/>
</dbReference>